<dbReference type="PANTHER" id="PTHR10366:SF562">
    <property type="entry name" value="ALDEHYDE REDUCTASE II (AFU_ORTHOLOGUE AFUA_1G11360)"/>
    <property type="match status" value="1"/>
</dbReference>
<dbReference type="Gene3D" id="3.40.50.720">
    <property type="entry name" value="NAD(P)-binding Rossmann-like Domain"/>
    <property type="match status" value="1"/>
</dbReference>
<keyword evidence="1" id="KW-0560">Oxidoreductase</keyword>
<dbReference type="AlphaFoldDB" id="A0A1A5ZV11"/>
<sequence>MPIQGIPKPAVPYGSLIVVSGATGFIGSHVVDQALAAGYRVRGTTRNLKKGAWEVNHFKEKYGEGLFELCEVADMQLDSAFNEAVKGASGFIHVANDMTGSRDADKAISRAVDGVLNAAKASYTASVRRFVFTSSSFAVTLPKPGVRFTLHENTYNEEAVEMAKGVDPPGDAVYAASKVLAERALFNWAKENAPDMVINCLCPNGNIGPIISTANQGFPTSTIFVDKAWHHDYEAMKDAPPQHYINVQDDAKLHIIALADPEVVSERVFGTAGPFNMQDIVECLRKLFPQKHWDDFPDDKQDLSTFEPRERAESLLQKAYGHGHTSLLESVRDNARDLARSEGLSV</sequence>
<evidence type="ECO:0000259" key="3">
    <source>
        <dbReference type="Pfam" id="PF01370"/>
    </source>
</evidence>
<comment type="similarity">
    <text evidence="2">Belongs to the NAD(P)-dependent epimerase/dehydratase family. Dihydroflavonol-4-reductase subfamily.</text>
</comment>
<organism evidence="4">
    <name type="scientific">Kwoniella dejecticola CBS 10117</name>
    <dbReference type="NCBI Taxonomy" id="1296121"/>
    <lineage>
        <taxon>Eukaryota</taxon>
        <taxon>Fungi</taxon>
        <taxon>Dikarya</taxon>
        <taxon>Basidiomycota</taxon>
        <taxon>Agaricomycotina</taxon>
        <taxon>Tremellomycetes</taxon>
        <taxon>Tremellales</taxon>
        <taxon>Cryptococcaceae</taxon>
        <taxon>Kwoniella</taxon>
    </lineage>
</organism>
<dbReference type="Pfam" id="PF01370">
    <property type="entry name" value="Epimerase"/>
    <property type="match status" value="1"/>
</dbReference>
<reference evidence="4" key="1">
    <citation type="submission" date="2013-07" db="EMBL/GenBank/DDBJ databases">
        <title>The Genome Sequence of Cryptococcus dejecticola CBS10117.</title>
        <authorList>
            <consortium name="The Broad Institute Genome Sequencing Platform"/>
            <person name="Cuomo C."/>
            <person name="Litvintseva A."/>
            <person name="Chen Y."/>
            <person name="Heitman J."/>
            <person name="Sun S."/>
            <person name="Springer D."/>
            <person name="Dromer F."/>
            <person name="Young S.K."/>
            <person name="Zeng Q."/>
            <person name="Gargeya S."/>
            <person name="Fitzgerald M."/>
            <person name="Abouelleil A."/>
            <person name="Alvarado L."/>
            <person name="Berlin A.M."/>
            <person name="Chapman S.B."/>
            <person name="Dewar J."/>
            <person name="Goldberg J."/>
            <person name="Griggs A."/>
            <person name="Gujja S."/>
            <person name="Hansen M."/>
            <person name="Howarth C."/>
            <person name="Imamovic A."/>
            <person name="Larimer J."/>
            <person name="McCowan C."/>
            <person name="Murphy C."/>
            <person name="Pearson M."/>
            <person name="Priest M."/>
            <person name="Roberts A."/>
            <person name="Saif S."/>
            <person name="Shea T."/>
            <person name="Sykes S."/>
            <person name="Wortman J."/>
            <person name="Nusbaum C."/>
            <person name="Birren B."/>
        </authorList>
    </citation>
    <scope>NUCLEOTIDE SEQUENCE [LARGE SCALE GENOMIC DNA]</scope>
    <source>
        <strain evidence="4">CBS 10117</strain>
    </source>
</reference>
<name>A0A1A5ZV11_9TREE</name>
<dbReference type="InterPro" id="IPR050425">
    <property type="entry name" value="NAD(P)_dehydrat-like"/>
</dbReference>
<dbReference type="EMBL" id="KI894036">
    <property type="protein sequence ID" value="OBR81649.1"/>
    <property type="molecule type" value="Genomic_DNA"/>
</dbReference>
<evidence type="ECO:0000313" key="4">
    <source>
        <dbReference type="EMBL" id="OBR81649.1"/>
    </source>
</evidence>
<dbReference type="InterPro" id="IPR036291">
    <property type="entry name" value="NAD(P)-bd_dom_sf"/>
</dbReference>
<dbReference type="SUPFAM" id="SSF51735">
    <property type="entry name" value="NAD(P)-binding Rossmann-fold domains"/>
    <property type="match status" value="1"/>
</dbReference>
<dbReference type="GO" id="GO:0016616">
    <property type="term" value="F:oxidoreductase activity, acting on the CH-OH group of donors, NAD or NADP as acceptor"/>
    <property type="evidence" value="ECO:0007669"/>
    <property type="project" value="TreeGrafter"/>
</dbReference>
<evidence type="ECO:0000256" key="2">
    <source>
        <dbReference type="ARBA" id="ARBA00023445"/>
    </source>
</evidence>
<dbReference type="InterPro" id="IPR001509">
    <property type="entry name" value="Epimerase_deHydtase"/>
</dbReference>
<proteinExistence type="inferred from homology"/>
<feature type="domain" description="NAD-dependent epimerase/dehydratase" evidence="3">
    <location>
        <begin position="17"/>
        <end position="222"/>
    </location>
</feature>
<evidence type="ECO:0000256" key="1">
    <source>
        <dbReference type="ARBA" id="ARBA00023002"/>
    </source>
</evidence>
<dbReference type="OrthoDB" id="2735536at2759"/>
<dbReference type="VEuPathDB" id="FungiDB:I303_07559"/>
<gene>
    <name evidence="4" type="ORF">I303_07559</name>
</gene>
<accession>A0A1A5ZV11</accession>
<protein>
    <recommendedName>
        <fullName evidence="3">NAD-dependent epimerase/dehydratase domain-containing protein</fullName>
    </recommendedName>
</protein>
<dbReference type="STRING" id="1296121.A0A1A5ZV11"/>
<dbReference type="PANTHER" id="PTHR10366">
    <property type="entry name" value="NAD DEPENDENT EPIMERASE/DEHYDRATASE"/>
    <property type="match status" value="1"/>
</dbReference>